<reference evidence="3" key="1">
    <citation type="submission" date="2022-11" db="UniProtKB">
        <authorList>
            <consortium name="WormBaseParasite"/>
        </authorList>
    </citation>
    <scope>IDENTIFICATION</scope>
</reference>
<dbReference type="Proteomes" id="UP000887565">
    <property type="component" value="Unplaced"/>
</dbReference>
<proteinExistence type="predicted"/>
<protein>
    <submittedName>
        <fullName evidence="3">Uncharacterized protein</fullName>
    </submittedName>
</protein>
<feature type="compositionally biased region" description="Polar residues" evidence="1">
    <location>
        <begin position="53"/>
        <end position="74"/>
    </location>
</feature>
<evidence type="ECO:0000256" key="1">
    <source>
        <dbReference type="SAM" id="MobiDB-lite"/>
    </source>
</evidence>
<dbReference type="WBParaSite" id="nRc.2.0.1.t03866-RA">
    <property type="protein sequence ID" value="nRc.2.0.1.t03866-RA"/>
    <property type="gene ID" value="nRc.2.0.1.g03866"/>
</dbReference>
<dbReference type="AlphaFoldDB" id="A0A915HQT0"/>
<evidence type="ECO:0000313" key="2">
    <source>
        <dbReference type="Proteomes" id="UP000887565"/>
    </source>
</evidence>
<evidence type="ECO:0000313" key="3">
    <source>
        <dbReference type="WBParaSite" id="nRc.2.0.1.t03866-RA"/>
    </source>
</evidence>
<accession>A0A915HQT0</accession>
<organism evidence="2 3">
    <name type="scientific">Romanomermis culicivorax</name>
    <name type="common">Nematode worm</name>
    <dbReference type="NCBI Taxonomy" id="13658"/>
    <lineage>
        <taxon>Eukaryota</taxon>
        <taxon>Metazoa</taxon>
        <taxon>Ecdysozoa</taxon>
        <taxon>Nematoda</taxon>
        <taxon>Enoplea</taxon>
        <taxon>Dorylaimia</taxon>
        <taxon>Mermithida</taxon>
        <taxon>Mermithoidea</taxon>
        <taxon>Mermithidae</taxon>
        <taxon>Romanomermis</taxon>
    </lineage>
</organism>
<name>A0A915HQT0_ROMCU</name>
<keyword evidence="2" id="KW-1185">Reference proteome</keyword>
<feature type="region of interest" description="Disordered" evidence="1">
    <location>
        <begin position="47"/>
        <end position="74"/>
    </location>
</feature>
<sequence>MKLAPGLQQQLRVVTATTSTTNCCNLSAPFPLLGWLNWLERADGSRKVPGSSPGLNLTFTEARSSGNKLPQHTL</sequence>